<name>A0A645A9E3_9ZZZZ</name>
<gene>
    <name evidence="1" type="ORF">SDC9_96557</name>
</gene>
<reference evidence="1" key="1">
    <citation type="submission" date="2019-08" db="EMBL/GenBank/DDBJ databases">
        <authorList>
            <person name="Kucharzyk K."/>
            <person name="Murdoch R.W."/>
            <person name="Higgins S."/>
            <person name="Loffler F."/>
        </authorList>
    </citation>
    <scope>NUCLEOTIDE SEQUENCE</scope>
</reference>
<dbReference type="Gene3D" id="1.10.3210.10">
    <property type="entry name" value="Hypothetical protein af1432"/>
    <property type="match status" value="1"/>
</dbReference>
<organism evidence="1">
    <name type="scientific">bioreactor metagenome</name>
    <dbReference type="NCBI Taxonomy" id="1076179"/>
    <lineage>
        <taxon>unclassified sequences</taxon>
        <taxon>metagenomes</taxon>
        <taxon>ecological metagenomes</taxon>
    </lineage>
</organism>
<protein>
    <recommendedName>
        <fullName evidence="2">GTP pyrophosphokinase</fullName>
    </recommendedName>
</protein>
<proteinExistence type="predicted"/>
<evidence type="ECO:0008006" key="2">
    <source>
        <dbReference type="Google" id="ProtNLM"/>
    </source>
</evidence>
<evidence type="ECO:0000313" key="1">
    <source>
        <dbReference type="EMBL" id="MPM49825.1"/>
    </source>
</evidence>
<dbReference type="SUPFAM" id="SSF109604">
    <property type="entry name" value="HD-domain/PDEase-like"/>
    <property type="match status" value="1"/>
</dbReference>
<dbReference type="EMBL" id="VSSQ01012689">
    <property type="protein sequence ID" value="MPM49825.1"/>
    <property type="molecule type" value="Genomic_DNA"/>
</dbReference>
<dbReference type="AlphaFoldDB" id="A0A645A9E3"/>
<accession>A0A645A9E3</accession>
<comment type="caution">
    <text evidence="1">The sequence shown here is derived from an EMBL/GenBank/DDBJ whole genome shotgun (WGS) entry which is preliminary data.</text>
</comment>
<sequence>MDEKGGAIMLEELAFEIAKAAHAGQTDKAGLDYILHPLQVAAEMTTDEEKAVALLHDIIEDTDMTANELLAQGLPDNVVEAVEALTKKHNQNYAAYLAGVKKNRLATAVKLADLKHNSDLSRLEKITQKDRERAEKYRKAIEYLSK</sequence>
<dbReference type="Pfam" id="PF13328">
    <property type="entry name" value="HD_4"/>
    <property type="match status" value="1"/>
</dbReference>